<dbReference type="HOGENOM" id="CLU_2640944_0_0_1"/>
<dbReference type="EMBL" id="CAQQ02048955">
    <property type="status" value="NOT_ANNOTATED_CDS"/>
    <property type="molecule type" value="Genomic_DNA"/>
</dbReference>
<dbReference type="EMBL" id="CAQQ02048954">
    <property type="status" value="NOT_ANNOTATED_CDS"/>
    <property type="molecule type" value="Genomic_DNA"/>
</dbReference>
<evidence type="ECO:0000313" key="1">
    <source>
        <dbReference type="EnsemblMetazoa" id="MESCA005932-PA"/>
    </source>
</evidence>
<sequence length="77" mass="9012">MFCTFRLFGLVGKLYRAVQGGTVELAELDCNGFLDLFDNIHSWQNDLHVRFYILSLQFNLFDSCALKRLDFNNERSD</sequence>
<name>T1GQM1_MEGSC</name>
<dbReference type="EnsemblMetazoa" id="MESCA005932-RA">
    <property type="protein sequence ID" value="MESCA005932-PA"/>
    <property type="gene ID" value="MESCA005932"/>
</dbReference>
<reference evidence="1" key="2">
    <citation type="submission" date="2015-06" db="UniProtKB">
        <authorList>
            <consortium name="EnsemblMetazoa"/>
        </authorList>
    </citation>
    <scope>IDENTIFICATION</scope>
</reference>
<evidence type="ECO:0000313" key="2">
    <source>
        <dbReference type="Proteomes" id="UP000015102"/>
    </source>
</evidence>
<dbReference type="Proteomes" id="UP000015102">
    <property type="component" value="Unassembled WGS sequence"/>
</dbReference>
<protein>
    <submittedName>
        <fullName evidence="1">Uncharacterized protein</fullName>
    </submittedName>
</protein>
<organism evidence="1 2">
    <name type="scientific">Megaselia scalaris</name>
    <name type="common">Humpbacked fly</name>
    <name type="synonym">Phora scalaris</name>
    <dbReference type="NCBI Taxonomy" id="36166"/>
    <lineage>
        <taxon>Eukaryota</taxon>
        <taxon>Metazoa</taxon>
        <taxon>Ecdysozoa</taxon>
        <taxon>Arthropoda</taxon>
        <taxon>Hexapoda</taxon>
        <taxon>Insecta</taxon>
        <taxon>Pterygota</taxon>
        <taxon>Neoptera</taxon>
        <taxon>Endopterygota</taxon>
        <taxon>Diptera</taxon>
        <taxon>Brachycera</taxon>
        <taxon>Muscomorpha</taxon>
        <taxon>Platypezoidea</taxon>
        <taxon>Phoridae</taxon>
        <taxon>Megaseliini</taxon>
        <taxon>Megaselia</taxon>
    </lineage>
</organism>
<keyword evidence="2" id="KW-1185">Reference proteome</keyword>
<accession>T1GQM1</accession>
<proteinExistence type="predicted"/>
<dbReference type="AlphaFoldDB" id="T1GQM1"/>
<reference evidence="2" key="1">
    <citation type="submission" date="2013-02" db="EMBL/GenBank/DDBJ databases">
        <authorList>
            <person name="Hughes D."/>
        </authorList>
    </citation>
    <scope>NUCLEOTIDE SEQUENCE</scope>
    <source>
        <strain>Durham</strain>
        <strain evidence="2">NC isolate 2 -- Noor lab</strain>
    </source>
</reference>